<dbReference type="GeneID" id="90983364"/>
<keyword evidence="1" id="KW-1133">Transmembrane helix</keyword>
<accession>A0A073ISH6</accession>
<dbReference type="OrthoDB" id="6298at2"/>
<organism evidence="2 3">
    <name type="scientific">Synergistes jonesii</name>
    <dbReference type="NCBI Taxonomy" id="2754"/>
    <lineage>
        <taxon>Bacteria</taxon>
        <taxon>Thermotogati</taxon>
        <taxon>Synergistota</taxon>
        <taxon>Synergistia</taxon>
        <taxon>Synergistales</taxon>
        <taxon>Synergistaceae</taxon>
        <taxon>Synergistes</taxon>
    </lineage>
</organism>
<feature type="transmembrane region" description="Helical" evidence="1">
    <location>
        <begin position="50"/>
        <end position="70"/>
    </location>
</feature>
<keyword evidence="1" id="KW-0472">Membrane</keyword>
<reference evidence="2 3" key="1">
    <citation type="submission" date="2014-04" db="EMBL/GenBank/DDBJ databases">
        <title>Draft Genome Sequence of Synergistes jonesii.</title>
        <authorList>
            <person name="Coil D.A."/>
            <person name="Eisen J.A."/>
            <person name="Holland-Moritz H.E."/>
        </authorList>
    </citation>
    <scope>NUCLEOTIDE SEQUENCE [LARGE SCALE GENOMIC DNA]</scope>
    <source>
        <strain evidence="2 3">78-1</strain>
    </source>
</reference>
<comment type="caution">
    <text evidence="2">The sequence shown here is derived from an EMBL/GenBank/DDBJ whole genome shotgun (WGS) entry which is preliminary data.</text>
</comment>
<dbReference type="AlphaFoldDB" id="A0A073ISH6"/>
<sequence>MNGGNFGKLLNRILTALSVAMIAIWAWKFFGPGSGGTRRAGISRLAGAGINFYTLLWLSIAIVCLGYLLWRFLSMLFWKKYFKDEKPPEEGE</sequence>
<dbReference type="EMBL" id="JMKI01000026">
    <property type="protein sequence ID" value="KEJ92490.1"/>
    <property type="molecule type" value="Genomic_DNA"/>
</dbReference>
<keyword evidence="3" id="KW-1185">Reference proteome</keyword>
<proteinExistence type="predicted"/>
<name>A0A073ISH6_9BACT</name>
<dbReference type="Proteomes" id="UP000027665">
    <property type="component" value="Unassembled WGS sequence"/>
</dbReference>
<dbReference type="STRING" id="2754.EH55_03245"/>
<gene>
    <name evidence="2" type="ORF">EH55_03245</name>
</gene>
<evidence type="ECO:0000313" key="2">
    <source>
        <dbReference type="EMBL" id="KEJ92490.1"/>
    </source>
</evidence>
<dbReference type="RefSeq" id="WP_037975589.1">
    <property type="nucleotide sequence ID" value="NZ_JMKI01000026.1"/>
</dbReference>
<protein>
    <submittedName>
        <fullName evidence="2">Uncharacterized protein</fullName>
    </submittedName>
</protein>
<keyword evidence="1" id="KW-0812">Transmembrane</keyword>
<feature type="transmembrane region" description="Helical" evidence="1">
    <location>
        <begin position="12"/>
        <end position="30"/>
    </location>
</feature>
<evidence type="ECO:0000313" key="3">
    <source>
        <dbReference type="Proteomes" id="UP000027665"/>
    </source>
</evidence>
<evidence type="ECO:0000256" key="1">
    <source>
        <dbReference type="SAM" id="Phobius"/>
    </source>
</evidence>